<reference evidence="1 2" key="1">
    <citation type="submission" date="2019-03" db="EMBL/GenBank/DDBJ databases">
        <authorList>
            <consortium name="Pathogen Informatics"/>
        </authorList>
    </citation>
    <scope>NUCLEOTIDE SEQUENCE [LARGE SCALE GENOMIC DNA]</scope>
    <source>
        <strain evidence="1 2">NCTC9001</strain>
    </source>
</reference>
<name>A0A484YUH7_ECOLX</name>
<gene>
    <name evidence="1" type="ORF">NCTC9001_05945</name>
</gene>
<evidence type="ECO:0000313" key="2">
    <source>
        <dbReference type="Proteomes" id="UP000372890"/>
    </source>
</evidence>
<dbReference type="EMBL" id="CAADIS010000005">
    <property type="protein sequence ID" value="VFS39181.1"/>
    <property type="molecule type" value="Genomic_DNA"/>
</dbReference>
<accession>A0A484YUH7</accession>
<proteinExistence type="predicted"/>
<dbReference type="AlphaFoldDB" id="A0A484YUH7"/>
<sequence>MLYSTVGIVFTAVIDNTWLTTKRRKSFPDGLRDLHRQYDFDTILCFGGLPPIAQRSKTLGKVERDPLSGI</sequence>
<organism evidence="1 2">
    <name type="scientific">Escherichia coli</name>
    <dbReference type="NCBI Taxonomy" id="562"/>
    <lineage>
        <taxon>Bacteria</taxon>
        <taxon>Pseudomonadati</taxon>
        <taxon>Pseudomonadota</taxon>
        <taxon>Gammaproteobacteria</taxon>
        <taxon>Enterobacterales</taxon>
        <taxon>Enterobacteriaceae</taxon>
        <taxon>Escherichia</taxon>
    </lineage>
</organism>
<dbReference type="Proteomes" id="UP000372890">
    <property type="component" value="Unassembled WGS sequence"/>
</dbReference>
<protein>
    <submittedName>
        <fullName evidence="1">KpsS protein</fullName>
    </submittedName>
</protein>
<evidence type="ECO:0000313" key="1">
    <source>
        <dbReference type="EMBL" id="VFS39181.1"/>
    </source>
</evidence>